<organism evidence="1 2">
    <name type="scientific">Daphnia pulex</name>
    <name type="common">Water flea</name>
    <dbReference type="NCBI Taxonomy" id="6669"/>
    <lineage>
        <taxon>Eukaryota</taxon>
        <taxon>Metazoa</taxon>
        <taxon>Ecdysozoa</taxon>
        <taxon>Arthropoda</taxon>
        <taxon>Crustacea</taxon>
        <taxon>Branchiopoda</taxon>
        <taxon>Diplostraca</taxon>
        <taxon>Cladocera</taxon>
        <taxon>Anomopoda</taxon>
        <taxon>Daphniidae</taxon>
        <taxon>Daphnia</taxon>
    </lineage>
</organism>
<reference evidence="1 2" key="1">
    <citation type="journal article" date="2011" name="Science">
        <title>The ecoresponsive genome of Daphnia pulex.</title>
        <authorList>
            <person name="Colbourne J.K."/>
            <person name="Pfrender M.E."/>
            <person name="Gilbert D."/>
            <person name="Thomas W.K."/>
            <person name="Tucker A."/>
            <person name="Oakley T.H."/>
            <person name="Tokishita S."/>
            <person name="Aerts A."/>
            <person name="Arnold G.J."/>
            <person name="Basu M.K."/>
            <person name="Bauer D.J."/>
            <person name="Caceres C.E."/>
            <person name="Carmel L."/>
            <person name="Casola C."/>
            <person name="Choi J.H."/>
            <person name="Detter J.C."/>
            <person name="Dong Q."/>
            <person name="Dusheyko S."/>
            <person name="Eads B.D."/>
            <person name="Frohlich T."/>
            <person name="Geiler-Samerotte K.A."/>
            <person name="Gerlach D."/>
            <person name="Hatcher P."/>
            <person name="Jogdeo S."/>
            <person name="Krijgsveld J."/>
            <person name="Kriventseva E.V."/>
            <person name="Kultz D."/>
            <person name="Laforsch C."/>
            <person name="Lindquist E."/>
            <person name="Lopez J."/>
            <person name="Manak J.R."/>
            <person name="Muller J."/>
            <person name="Pangilinan J."/>
            <person name="Patwardhan R.P."/>
            <person name="Pitluck S."/>
            <person name="Pritham E.J."/>
            <person name="Rechtsteiner A."/>
            <person name="Rho M."/>
            <person name="Rogozin I.B."/>
            <person name="Sakarya O."/>
            <person name="Salamov A."/>
            <person name="Schaack S."/>
            <person name="Shapiro H."/>
            <person name="Shiga Y."/>
            <person name="Skalitzky C."/>
            <person name="Smith Z."/>
            <person name="Souvorov A."/>
            <person name="Sung W."/>
            <person name="Tang Z."/>
            <person name="Tsuchiya D."/>
            <person name="Tu H."/>
            <person name="Vos H."/>
            <person name="Wang M."/>
            <person name="Wolf Y.I."/>
            <person name="Yamagata H."/>
            <person name="Yamada T."/>
            <person name="Ye Y."/>
            <person name="Shaw J.R."/>
            <person name="Andrews J."/>
            <person name="Crease T.J."/>
            <person name="Tang H."/>
            <person name="Lucas S.M."/>
            <person name="Robertson H.M."/>
            <person name="Bork P."/>
            <person name="Koonin E.V."/>
            <person name="Zdobnov E.M."/>
            <person name="Grigoriev I.V."/>
            <person name="Lynch M."/>
            <person name="Boore J.L."/>
        </authorList>
    </citation>
    <scope>NUCLEOTIDE SEQUENCE [LARGE SCALE GENOMIC DNA]</scope>
</reference>
<keyword evidence="2" id="KW-1185">Reference proteome</keyword>
<dbReference type="HOGENOM" id="CLU_3052432_0_0_1"/>
<dbReference type="OrthoDB" id="14187at2759"/>
<name>E9GKK5_DAPPU</name>
<proteinExistence type="predicted"/>
<dbReference type="eggNOG" id="KOG3595">
    <property type="taxonomic scope" value="Eukaryota"/>
</dbReference>
<dbReference type="STRING" id="6669.E9GKK5"/>
<dbReference type="AlphaFoldDB" id="E9GKK5"/>
<evidence type="ECO:0000313" key="2">
    <source>
        <dbReference type="Proteomes" id="UP000000305"/>
    </source>
</evidence>
<dbReference type="Proteomes" id="UP000000305">
    <property type="component" value="Unassembled WGS sequence"/>
</dbReference>
<protein>
    <submittedName>
        <fullName evidence="1">Uncharacterized protein</fullName>
    </submittedName>
</protein>
<gene>
    <name evidence="1" type="ORF">DAPPUDRAFT_319066</name>
</gene>
<dbReference type="KEGG" id="dpx:DAPPUDRAFT_319066"/>
<dbReference type="InParanoid" id="E9GKK5"/>
<accession>E9GKK5</accession>
<evidence type="ECO:0000313" key="1">
    <source>
        <dbReference type="EMBL" id="EFX80048.1"/>
    </source>
</evidence>
<sequence>MSSIGCIKRGAVLEADQQIVSQIQLVDFNEGYPYKNLHSFVSGAMATYFKSYIK</sequence>
<dbReference type="EMBL" id="GL732549">
    <property type="protein sequence ID" value="EFX80048.1"/>
    <property type="molecule type" value="Genomic_DNA"/>
</dbReference>